<feature type="non-terminal residue" evidence="1">
    <location>
        <position position="148"/>
    </location>
</feature>
<dbReference type="AlphaFoldDB" id="A0AAN5C986"/>
<feature type="non-terminal residue" evidence="1">
    <location>
        <position position="1"/>
    </location>
</feature>
<accession>A0AAN5C986</accession>
<protein>
    <submittedName>
        <fullName evidence="1">Uncharacterized protein</fullName>
    </submittedName>
</protein>
<reference evidence="2" key="1">
    <citation type="submission" date="2022-10" db="EMBL/GenBank/DDBJ databases">
        <title>Genome assembly of Pristionchus species.</title>
        <authorList>
            <person name="Yoshida K."/>
            <person name="Sommer R.J."/>
        </authorList>
    </citation>
    <scope>NUCLEOTIDE SEQUENCE [LARGE SCALE GENOMIC DNA]</scope>
    <source>
        <strain evidence="2">RS5460</strain>
    </source>
</reference>
<keyword evidence="2" id="KW-1185">Reference proteome</keyword>
<evidence type="ECO:0000313" key="2">
    <source>
        <dbReference type="Proteomes" id="UP001328107"/>
    </source>
</evidence>
<evidence type="ECO:0000313" key="1">
    <source>
        <dbReference type="EMBL" id="GMR35435.1"/>
    </source>
</evidence>
<dbReference type="EMBL" id="BTRK01000002">
    <property type="protein sequence ID" value="GMR35435.1"/>
    <property type="molecule type" value="Genomic_DNA"/>
</dbReference>
<proteinExistence type="predicted"/>
<comment type="caution">
    <text evidence="1">The sequence shown here is derived from an EMBL/GenBank/DDBJ whole genome shotgun (WGS) entry which is preliminary data.</text>
</comment>
<dbReference type="Proteomes" id="UP001328107">
    <property type="component" value="Unassembled WGS sequence"/>
</dbReference>
<sequence length="148" mass="17128">VLQIRKKEILPDIYTDICQTDAGTIYYWRFNSAPHSLHVKSNGREIYATLPSEQLQSVGAHGNAVHFASEGKIYQAVFSPSNIIDVSYLRDQYEDEEFYHWGLCRQIRDGKKYVYRLFEDPLTNGILINLSDDEENQLSLWGINRLAI</sequence>
<organism evidence="1 2">
    <name type="scientific">Pristionchus mayeri</name>
    <dbReference type="NCBI Taxonomy" id="1317129"/>
    <lineage>
        <taxon>Eukaryota</taxon>
        <taxon>Metazoa</taxon>
        <taxon>Ecdysozoa</taxon>
        <taxon>Nematoda</taxon>
        <taxon>Chromadorea</taxon>
        <taxon>Rhabditida</taxon>
        <taxon>Rhabditina</taxon>
        <taxon>Diplogasteromorpha</taxon>
        <taxon>Diplogasteroidea</taxon>
        <taxon>Neodiplogasteridae</taxon>
        <taxon>Pristionchus</taxon>
    </lineage>
</organism>
<gene>
    <name evidence="1" type="ORF">PMAYCL1PPCAC_05630</name>
</gene>
<name>A0AAN5C986_9BILA</name>